<organism evidence="2 3">
    <name type="scientific">Shewanella khirikhana</name>
    <dbReference type="NCBI Taxonomy" id="1965282"/>
    <lineage>
        <taxon>Bacteria</taxon>
        <taxon>Pseudomonadati</taxon>
        <taxon>Pseudomonadota</taxon>
        <taxon>Gammaproteobacteria</taxon>
        <taxon>Alteromonadales</taxon>
        <taxon>Shewanellaceae</taxon>
        <taxon>Shewanella</taxon>
    </lineage>
</organism>
<dbReference type="RefSeq" id="WP_126168097.1">
    <property type="nucleotide sequence ID" value="NZ_CP020373.1"/>
</dbReference>
<evidence type="ECO:0000313" key="3">
    <source>
        <dbReference type="Proteomes" id="UP000278437"/>
    </source>
</evidence>
<accession>A0ABN5TYC8</accession>
<keyword evidence="1" id="KW-0812">Transmembrane</keyword>
<evidence type="ECO:0000313" key="2">
    <source>
        <dbReference type="EMBL" id="AZQ11870.1"/>
    </source>
</evidence>
<dbReference type="EMBL" id="CP020373">
    <property type="protein sequence ID" value="AZQ11870.1"/>
    <property type="molecule type" value="Genomic_DNA"/>
</dbReference>
<reference evidence="3" key="1">
    <citation type="submission" date="2017-03" db="EMBL/GenBank/DDBJ databases">
        <title>Full genome sequence of a non-lethal Shewanella isolate that potentiates virulence of Vibio parahaemolyticus causing acute hepatopancreatic necrosis disease (AHPND) in shrimp.</title>
        <authorList>
            <person name="Prachumwat A."/>
            <person name="Sritunyalucksana K."/>
        </authorList>
    </citation>
    <scope>NUCLEOTIDE SEQUENCE [LARGE SCALE GENOMIC DNA]</scope>
    <source>
        <strain evidence="3">TH2012</strain>
    </source>
</reference>
<name>A0ABN5TYC8_9GAMM</name>
<evidence type="ECO:0000256" key="1">
    <source>
        <dbReference type="SAM" id="Phobius"/>
    </source>
</evidence>
<sequence>MKVKTYNSRTLEVTIESTKVEVKLQETCETEQDFAQGTDKVKMYPSTPKKRKKKWLKMPSLTDALLGGAISAVMAIAVQYFI</sequence>
<keyword evidence="1" id="KW-0472">Membrane</keyword>
<protein>
    <submittedName>
        <fullName evidence="2">Uncharacterized protein</fullName>
    </submittedName>
</protein>
<dbReference type="Proteomes" id="UP000278437">
    <property type="component" value="Chromosome"/>
</dbReference>
<proteinExistence type="predicted"/>
<keyword evidence="1" id="KW-1133">Transmembrane helix</keyword>
<gene>
    <name evidence="2" type="ORF">STH12_02801</name>
</gene>
<keyword evidence="3" id="KW-1185">Reference proteome</keyword>
<feature type="transmembrane region" description="Helical" evidence="1">
    <location>
        <begin position="60"/>
        <end position="81"/>
    </location>
</feature>